<dbReference type="Pfam" id="PF18557">
    <property type="entry name" value="NepR"/>
    <property type="match status" value="1"/>
</dbReference>
<dbReference type="RefSeq" id="WP_245972423.1">
    <property type="nucleotide sequence ID" value="NZ_JBEHHI010000001.1"/>
</dbReference>
<organism evidence="2 3">
    <name type="scientific">Rhodovulum iodosum</name>
    <dbReference type="NCBI Taxonomy" id="68291"/>
    <lineage>
        <taxon>Bacteria</taxon>
        <taxon>Pseudomonadati</taxon>
        <taxon>Pseudomonadota</taxon>
        <taxon>Alphaproteobacteria</taxon>
        <taxon>Rhodobacterales</taxon>
        <taxon>Paracoccaceae</taxon>
        <taxon>Rhodovulum</taxon>
    </lineage>
</organism>
<dbReference type="InterPro" id="IPR041649">
    <property type="entry name" value="NepR"/>
</dbReference>
<accession>A0ABV3XSB2</accession>
<dbReference type="EMBL" id="JBEHHI010000001">
    <property type="protein sequence ID" value="MEX5728220.1"/>
    <property type="molecule type" value="Genomic_DNA"/>
</dbReference>
<comment type="caution">
    <text evidence="2">The sequence shown here is derived from an EMBL/GenBank/DDBJ whole genome shotgun (WGS) entry which is preliminary data.</text>
</comment>
<dbReference type="Proteomes" id="UP001560019">
    <property type="component" value="Unassembled WGS sequence"/>
</dbReference>
<feature type="domain" description="Anti-sigma factor NepR" evidence="1">
    <location>
        <begin position="3"/>
        <end position="35"/>
    </location>
</feature>
<reference evidence="2 3" key="1">
    <citation type="submission" date="2024-06" db="EMBL/GenBank/DDBJ databases">
        <title>Genome of Rhodovulum iodosum, a marine photoferrotroph.</title>
        <authorList>
            <person name="Bianchini G."/>
            <person name="Nikeleit V."/>
            <person name="Kappler A."/>
            <person name="Bryce C."/>
            <person name="Sanchez-Baracaldo P."/>
        </authorList>
    </citation>
    <scope>NUCLEOTIDE SEQUENCE [LARGE SCALE GENOMIC DNA]</scope>
    <source>
        <strain evidence="2 3">UT/N1</strain>
    </source>
</reference>
<gene>
    <name evidence="2" type="ORF">Ga0609869_001573</name>
</gene>
<evidence type="ECO:0000259" key="1">
    <source>
        <dbReference type="Pfam" id="PF18557"/>
    </source>
</evidence>
<name>A0ABV3XSB2_9RHOB</name>
<protein>
    <submittedName>
        <fullName evidence="2">Hemerythrin-like domain-containing protein</fullName>
    </submittedName>
</protein>
<keyword evidence="3" id="KW-1185">Reference proteome</keyword>
<evidence type="ECO:0000313" key="2">
    <source>
        <dbReference type="EMBL" id="MEX5728220.1"/>
    </source>
</evidence>
<proteinExistence type="predicted"/>
<evidence type="ECO:0000313" key="3">
    <source>
        <dbReference type="Proteomes" id="UP001560019"/>
    </source>
</evidence>
<sequence>MEEQIDANLRRVYADTVQEEVPERFLKLLDELREKGKAVPDSEADS</sequence>